<proteinExistence type="predicted"/>
<accession>A0ABZ0NN82</accession>
<dbReference type="Proteomes" id="UP001302367">
    <property type="component" value="Chromosome 3"/>
</dbReference>
<gene>
    <name evidence="2" type="ORF">RHO25_005626</name>
</gene>
<keyword evidence="3" id="KW-1185">Reference proteome</keyword>
<evidence type="ECO:0000256" key="1">
    <source>
        <dbReference type="SAM" id="SignalP"/>
    </source>
</evidence>
<organism evidence="2 3">
    <name type="scientific">Cercospora beticola</name>
    <name type="common">Sugarbeet leaf spot fungus</name>
    <dbReference type="NCBI Taxonomy" id="122368"/>
    <lineage>
        <taxon>Eukaryota</taxon>
        <taxon>Fungi</taxon>
        <taxon>Dikarya</taxon>
        <taxon>Ascomycota</taxon>
        <taxon>Pezizomycotina</taxon>
        <taxon>Dothideomycetes</taxon>
        <taxon>Dothideomycetidae</taxon>
        <taxon>Mycosphaerellales</taxon>
        <taxon>Mycosphaerellaceae</taxon>
        <taxon>Cercospora</taxon>
    </lineage>
</organism>
<sequence>MLPIQLTHALLAILPLTVALPAGADGIEEFKAYSFEPLQWKVPASPGGPLVKMNGTVQEVIAQLRELNPHFDESSESGHDTLQKRLDFTGAIYHCHQPWNSGYRDIVEDGITYLRKVGGVPNAGPGPASCARVSCSYNGAIVWCNDNPEPKTLFSFGSIADGAQFLVNNCKLRSPTDTDIGGRVFHNTGWNVAVERADC</sequence>
<name>A0ABZ0NN82_CERBT</name>
<dbReference type="GeneID" id="35427622"/>
<feature type="signal peptide" evidence="1">
    <location>
        <begin position="1"/>
        <end position="26"/>
    </location>
</feature>
<dbReference type="PANTHER" id="PTHR35605">
    <property type="entry name" value="ECP2 EFFECTOR PROTEIN DOMAIN-CONTAINING PROTEIN-RELATED"/>
    <property type="match status" value="1"/>
</dbReference>
<dbReference type="RefSeq" id="XP_023456983.2">
    <property type="nucleotide sequence ID" value="XM_023596516.2"/>
</dbReference>
<protein>
    <submittedName>
        <fullName evidence="2">Uncharacterized protein</fullName>
    </submittedName>
</protein>
<evidence type="ECO:0000313" key="3">
    <source>
        <dbReference type="Proteomes" id="UP001302367"/>
    </source>
</evidence>
<dbReference type="EMBL" id="CP134186">
    <property type="protein sequence ID" value="WPB01006.1"/>
    <property type="molecule type" value="Genomic_DNA"/>
</dbReference>
<reference evidence="2 3" key="1">
    <citation type="submission" date="2023-09" db="EMBL/GenBank/DDBJ databases">
        <title>Complete-Gapless Cercospora beticola genome.</title>
        <authorList>
            <person name="Wyatt N.A."/>
            <person name="Spanner R.E."/>
            <person name="Bolton M.D."/>
        </authorList>
    </citation>
    <scope>NUCLEOTIDE SEQUENCE [LARGE SCALE GENOMIC DNA]</scope>
    <source>
        <strain evidence="2">Cb09-40</strain>
    </source>
</reference>
<feature type="chain" id="PRO_5046645241" evidence="1">
    <location>
        <begin position="27"/>
        <end position="199"/>
    </location>
</feature>
<dbReference type="PANTHER" id="PTHR35605:SF1">
    <property type="entry name" value="ECP2 EFFECTOR PROTEIN DOMAIN-CONTAINING PROTEIN-RELATED"/>
    <property type="match status" value="1"/>
</dbReference>
<evidence type="ECO:0000313" key="2">
    <source>
        <dbReference type="EMBL" id="WPB01006.1"/>
    </source>
</evidence>
<keyword evidence="1" id="KW-0732">Signal</keyword>